<dbReference type="AlphaFoldDB" id="A0A644V1X2"/>
<dbReference type="PANTHER" id="PTHR12815">
    <property type="entry name" value="SORTING AND ASSEMBLY MACHINERY SAMM50 PROTEIN FAMILY MEMBER"/>
    <property type="match status" value="1"/>
</dbReference>
<evidence type="ECO:0000259" key="6">
    <source>
        <dbReference type="Pfam" id="PF01103"/>
    </source>
</evidence>
<organism evidence="7">
    <name type="scientific">bioreactor metagenome</name>
    <dbReference type="NCBI Taxonomy" id="1076179"/>
    <lineage>
        <taxon>unclassified sequences</taxon>
        <taxon>metagenomes</taxon>
        <taxon>ecological metagenomes</taxon>
    </lineage>
</organism>
<keyword evidence="5" id="KW-0998">Cell outer membrane</keyword>
<evidence type="ECO:0000256" key="5">
    <source>
        <dbReference type="ARBA" id="ARBA00023237"/>
    </source>
</evidence>
<dbReference type="PANTHER" id="PTHR12815:SF47">
    <property type="entry name" value="TRANSLOCATION AND ASSEMBLY MODULE SUBUNIT TAMA"/>
    <property type="match status" value="1"/>
</dbReference>
<keyword evidence="3" id="KW-0732">Signal</keyword>
<feature type="domain" description="Bacterial surface antigen (D15)" evidence="6">
    <location>
        <begin position="388"/>
        <end position="745"/>
    </location>
</feature>
<evidence type="ECO:0000256" key="4">
    <source>
        <dbReference type="ARBA" id="ARBA00023136"/>
    </source>
</evidence>
<evidence type="ECO:0000313" key="7">
    <source>
        <dbReference type="EMBL" id="MPL85214.1"/>
    </source>
</evidence>
<dbReference type="InterPro" id="IPR039910">
    <property type="entry name" value="D15-like"/>
</dbReference>
<evidence type="ECO:0000256" key="2">
    <source>
        <dbReference type="ARBA" id="ARBA00022692"/>
    </source>
</evidence>
<sequence length="745" mass="85366">MIIISLSSCSTVKVVPEGEYRLKKNSIIIPVNSRVKESELVPYIRQKPNSEFLFGWNPFLSIYNWSNGTGNGWDRFVTRLGQAPVLYDSTLVDKSNDNIISHLESLGYYNSTVNDSVRFKSKLADVTYYVYPGKRYSISSISYDITDDSLRLFILSDSINSLVKKGNYLSEKNLEAESERVTLQLRDLGYYNFTKSYFSYIADTLIHSDSARLTIKVLNYTRNEKPEDSRKHNKYSIRKVRIYPSYDPTEISSVMSSISDTVIINGVETITPKESIIKPSVLYKMNQIRPGDLYNEHKVNSTYDRLVALRLFSGVNIQFDELAEKERDSLGNLGVISTIRLTPSKMQGYKINIEASSNSNGLLGISPAISYYHKNIFRGGEWLNLGFMGNFQFKFNDPIKSTELGVSAGISTPNFLLLPDKIFKYSVPRTEINLSYNYQNRPEFTRNLISINYGYNWNNGKMYYRVNPVQLNIVKLNNVSEQFYNNLTDPFLRNSYMNHFDMGAGATLYYTTDPSPYPKQSFFYIRWINDISGNLLSLFNNKLPVDTTGARKIWNTPYSQYFRTDLTISKTWKIDDKNAFSARLNGGLGVAYGNSKSLPFEKLFYAGGANSLRGWQARSVGPGSSVVDTTFSIPNQTGDIKLEFNAEFRFLMFWKVEGALFTDLGNIWTIKAEQGREEGLFRINNFYKSIAFNWGFGARLNLDFVILRLDLGMVAYDPIKQNWIKPFNWFKKDTYSLQFGVGYPF</sequence>
<accession>A0A644V1X2</accession>
<comment type="caution">
    <text evidence="7">The sequence shown here is derived from an EMBL/GenBank/DDBJ whole genome shotgun (WGS) entry which is preliminary data.</text>
</comment>
<dbReference type="Gene3D" id="3.10.20.310">
    <property type="entry name" value="membrane protein fhac"/>
    <property type="match status" value="1"/>
</dbReference>
<dbReference type="EMBL" id="VSSQ01000202">
    <property type="protein sequence ID" value="MPL85214.1"/>
    <property type="molecule type" value="Genomic_DNA"/>
</dbReference>
<dbReference type="Gene3D" id="2.40.160.50">
    <property type="entry name" value="membrane protein fhac: a member of the omp85/tpsb transporter family"/>
    <property type="match status" value="1"/>
</dbReference>
<comment type="subcellular location">
    <subcellularLocation>
        <location evidence="1">Membrane</location>
    </subcellularLocation>
</comment>
<proteinExistence type="predicted"/>
<keyword evidence="2" id="KW-0812">Transmembrane</keyword>
<dbReference type="Pfam" id="PF01103">
    <property type="entry name" value="Omp85"/>
    <property type="match status" value="1"/>
</dbReference>
<keyword evidence="4" id="KW-0472">Membrane</keyword>
<evidence type="ECO:0000256" key="1">
    <source>
        <dbReference type="ARBA" id="ARBA00004370"/>
    </source>
</evidence>
<name>A0A644V1X2_9ZZZZ</name>
<dbReference type="InterPro" id="IPR000184">
    <property type="entry name" value="Bac_surfAg_D15"/>
</dbReference>
<gene>
    <name evidence="7" type="primary">bamA_12</name>
    <name evidence="7" type="ORF">SDC9_31182</name>
</gene>
<protein>
    <submittedName>
        <fullName evidence="7">Outer membrane protein assembly factor BamA</fullName>
    </submittedName>
</protein>
<dbReference type="GO" id="GO:0019867">
    <property type="term" value="C:outer membrane"/>
    <property type="evidence" value="ECO:0007669"/>
    <property type="project" value="InterPro"/>
</dbReference>
<evidence type="ECO:0000256" key="3">
    <source>
        <dbReference type="ARBA" id="ARBA00022729"/>
    </source>
</evidence>
<reference evidence="7" key="1">
    <citation type="submission" date="2019-08" db="EMBL/GenBank/DDBJ databases">
        <authorList>
            <person name="Kucharzyk K."/>
            <person name="Murdoch R.W."/>
            <person name="Higgins S."/>
            <person name="Loffler F."/>
        </authorList>
    </citation>
    <scope>NUCLEOTIDE SEQUENCE</scope>
</reference>